<dbReference type="EMBL" id="OX596088">
    <property type="protein sequence ID" value="CAI9710050.1"/>
    <property type="molecule type" value="Genomic_DNA"/>
</dbReference>
<protein>
    <submittedName>
        <fullName evidence="1">Uncharacterized protein</fullName>
    </submittedName>
</protein>
<proteinExistence type="predicted"/>
<evidence type="ECO:0000313" key="1">
    <source>
        <dbReference type="EMBL" id="CAI9710050.1"/>
    </source>
</evidence>
<gene>
    <name evidence="1" type="ORF">MRATA1EN3_LOCUS21263</name>
</gene>
<accession>A0ACB0FAE4</accession>
<organism evidence="1 2">
    <name type="scientific">Rangifer tarandus platyrhynchus</name>
    <name type="common">Svalbard reindeer</name>
    <dbReference type="NCBI Taxonomy" id="3082113"/>
    <lineage>
        <taxon>Eukaryota</taxon>
        <taxon>Metazoa</taxon>
        <taxon>Chordata</taxon>
        <taxon>Craniata</taxon>
        <taxon>Vertebrata</taxon>
        <taxon>Euteleostomi</taxon>
        <taxon>Mammalia</taxon>
        <taxon>Eutheria</taxon>
        <taxon>Laurasiatheria</taxon>
        <taxon>Artiodactyla</taxon>
        <taxon>Ruminantia</taxon>
        <taxon>Pecora</taxon>
        <taxon>Cervidae</taxon>
        <taxon>Odocoileinae</taxon>
        <taxon>Rangifer</taxon>
    </lineage>
</organism>
<sequence length="319" mass="35660">MASRVPSPSILGPSARSPSANAGDVGLIPGPEGFNMKGHLSLRATTVEVCVLCNERSHHTEQPVDHNQRAAPTASNWRKPTLNNEGPAPPKHMEKKRNALLKTCRITGNKSNVIFKLFIGFHFLESLQKFPPHPSSEKIRSAQFQVLISRMWPVTPILESSRLRAPEAPGSPPTTPPTPSETLQETGGGGAVTSRRRCVTERRRLRRWRWLRQRRHFSRQRRRQRGCCSSQHPWRGHFSPILAEGRELQPPLQQFEFQFLQGLRTGRTEEESKKPPQLPHTAGAPPLAGLPAAAPHFQEPRGEGRDRRHRPPAGVAPPV</sequence>
<dbReference type="Proteomes" id="UP001162501">
    <property type="component" value="Chromosome 4"/>
</dbReference>
<name>A0ACB0FAE4_RANTA</name>
<reference evidence="1" key="1">
    <citation type="submission" date="2023-05" db="EMBL/GenBank/DDBJ databases">
        <authorList>
            <consortium name="ELIXIR-Norway"/>
        </authorList>
    </citation>
    <scope>NUCLEOTIDE SEQUENCE</scope>
</reference>
<evidence type="ECO:0000313" key="2">
    <source>
        <dbReference type="Proteomes" id="UP001162501"/>
    </source>
</evidence>